<proteinExistence type="predicted"/>
<organism evidence="1 2">
    <name type="scientific">Callosobruchus maculatus</name>
    <name type="common">Southern cowpea weevil</name>
    <name type="synonym">Pulse bruchid</name>
    <dbReference type="NCBI Taxonomy" id="64391"/>
    <lineage>
        <taxon>Eukaryota</taxon>
        <taxon>Metazoa</taxon>
        <taxon>Ecdysozoa</taxon>
        <taxon>Arthropoda</taxon>
        <taxon>Hexapoda</taxon>
        <taxon>Insecta</taxon>
        <taxon>Pterygota</taxon>
        <taxon>Neoptera</taxon>
        <taxon>Endopterygota</taxon>
        <taxon>Coleoptera</taxon>
        <taxon>Polyphaga</taxon>
        <taxon>Cucujiformia</taxon>
        <taxon>Chrysomeloidea</taxon>
        <taxon>Chrysomelidae</taxon>
        <taxon>Bruchinae</taxon>
        <taxon>Bruchini</taxon>
        <taxon>Callosobruchus</taxon>
    </lineage>
</organism>
<reference evidence="1 2" key="1">
    <citation type="submission" date="2019-01" db="EMBL/GenBank/DDBJ databases">
        <authorList>
            <person name="Sayadi A."/>
        </authorList>
    </citation>
    <scope>NUCLEOTIDE SEQUENCE [LARGE SCALE GENOMIC DNA]</scope>
</reference>
<sequence length="39" mass="4617">MTMEELTKQFKILTFCSEKNGRTRKQGGKFWFYIGANVK</sequence>
<protein>
    <submittedName>
        <fullName evidence="1">Uncharacterized protein</fullName>
    </submittedName>
</protein>
<accession>A0A653C4Q1</accession>
<feature type="non-terminal residue" evidence="1">
    <location>
        <position position="39"/>
    </location>
</feature>
<dbReference type="AlphaFoldDB" id="A0A653C4Q1"/>
<dbReference type="Proteomes" id="UP000410492">
    <property type="component" value="Unassembled WGS sequence"/>
</dbReference>
<keyword evidence="2" id="KW-1185">Reference proteome</keyword>
<evidence type="ECO:0000313" key="2">
    <source>
        <dbReference type="Proteomes" id="UP000410492"/>
    </source>
</evidence>
<evidence type="ECO:0000313" key="1">
    <source>
        <dbReference type="EMBL" id="VEN42888.1"/>
    </source>
</evidence>
<name>A0A653C4Q1_CALMS</name>
<gene>
    <name evidence="1" type="ORF">CALMAC_LOCUS6221</name>
</gene>
<dbReference type="EMBL" id="CAACVG010006973">
    <property type="protein sequence ID" value="VEN42888.1"/>
    <property type="molecule type" value="Genomic_DNA"/>
</dbReference>